<organism evidence="1 2">
    <name type="scientific">Tuber aestivum</name>
    <name type="common">summer truffle</name>
    <dbReference type="NCBI Taxonomy" id="59557"/>
    <lineage>
        <taxon>Eukaryota</taxon>
        <taxon>Fungi</taxon>
        <taxon>Dikarya</taxon>
        <taxon>Ascomycota</taxon>
        <taxon>Pezizomycotina</taxon>
        <taxon>Pezizomycetes</taxon>
        <taxon>Pezizales</taxon>
        <taxon>Tuberaceae</taxon>
        <taxon>Tuber</taxon>
    </lineage>
</organism>
<sequence length="123" mass="14194">MKCAGSAKHKSYYYRPFSQVSMRKWMGQLAVHGLSYFDLNVGVSRNWSSVSSHLHRVHLVMCSEVWYGSCEAGVRFASYRTLPDLCIGTLECLEVLAILHYSRPHRHIFYLSVINHTPWTELS</sequence>
<reference evidence="1" key="1">
    <citation type="submission" date="2015-10" db="EMBL/GenBank/DDBJ databases">
        <authorList>
            <person name="Regsiter A."/>
            <person name="william w."/>
        </authorList>
    </citation>
    <scope>NUCLEOTIDE SEQUENCE</scope>
    <source>
        <strain evidence="1">Montdore</strain>
    </source>
</reference>
<evidence type="ECO:0000313" key="1">
    <source>
        <dbReference type="EMBL" id="CUS13631.1"/>
    </source>
</evidence>
<gene>
    <name evidence="1" type="ORF">GSTUAT00002273001</name>
</gene>
<dbReference type="AlphaFoldDB" id="A0A292Q3J3"/>
<dbReference type="Proteomes" id="UP001412239">
    <property type="component" value="Unassembled WGS sequence"/>
</dbReference>
<keyword evidence="2" id="KW-1185">Reference proteome</keyword>
<protein>
    <submittedName>
        <fullName evidence="1">Uncharacterized protein</fullName>
    </submittedName>
</protein>
<proteinExistence type="predicted"/>
<name>A0A292Q3J3_9PEZI</name>
<dbReference type="EMBL" id="LN890969">
    <property type="protein sequence ID" value="CUS13631.1"/>
    <property type="molecule type" value="Genomic_DNA"/>
</dbReference>
<accession>A0A292Q3J3</accession>
<evidence type="ECO:0000313" key="2">
    <source>
        <dbReference type="Proteomes" id="UP001412239"/>
    </source>
</evidence>